<reference evidence="1 2" key="1">
    <citation type="journal article" date="2017" name="BMC Biol.">
        <title>Genomic innovations, transcriptional plasticity and gene loss underlying the evolution and divergence of two highly polyphagous and invasive Helicoverpa pest species.</title>
        <authorList>
            <person name="Pearce S.L."/>
            <person name="Clarke D.F."/>
            <person name="East P.D."/>
            <person name="Elfekih S."/>
            <person name="Gordon K.H."/>
            <person name="Jermiin L.S."/>
            <person name="McGaughran A."/>
            <person name="Oakeshott J.G."/>
            <person name="Papanikolaou A."/>
            <person name="Perera O.P."/>
            <person name="Rane R.V."/>
            <person name="Richards S."/>
            <person name="Tay W.T."/>
            <person name="Walsh T.K."/>
            <person name="Anderson A."/>
            <person name="Anderson C.J."/>
            <person name="Asgari S."/>
            <person name="Board P.G."/>
            <person name="Bretschneider A."/>
            <person name="Campbell P.M."/>
            <person name="Chertemps T."/>
            <person name="Christeller J.T."/>
            <person name="Coppin C.W."/>
            <person name="Downes S.J."/>
            <person name="Duan G."/>
            <person name="Farnsworth C.A."/>
            <person name="Good R.T."/>
            <person name="Han L.B."/>
            <person name="Han Y.C."/>
            <person name="Hatje K."/>
            <person name="Horne I."/>
            <person name="Huang Y.P."/>
            <person name="Hughes D.S."/>
            <person name="Jacquin-Joly E."/>
            <person name="James W."/>
            <person name="Jhangiani S."/>
            <person name="Kollmar M."/>
            <person name="Kuwar S.S."/>
            <person name="Li S."/>
            <person name="Liu N.Y."/>
            <person name="Maibeche M.T."/>
            <person name="Miller J.R."/>
            <person name="Montagne N."/>
            <person name="Perry T."/>
            <person name="Qu J."/>
            <person name="Song S.V."/>
            <person name="Sutton G.G."/>
            <person name="Vogel H."/>
            <person name="Walenz B.P."/>
            <person name="Xu W."/>
            <person name="Zhang H.J."/>
            <person name="Zou Z."/>
            <person name="Batterham P."/>
            <person name="Edwards O.R."/>
            <person name="Feyereisen R."/>
            <person name="Gibbs R.A."/>
            <person name="Heckel D.G."/>
            <person name="McGrath A."/>
            <person name="Robin C."/>
            <person name="Scherer S.E."/>
            <person name="Worley K.C."/>
            <person name="Wu Y.D."/>
        </authorList>
    </citation>
    <scope>NUCLEOTIDE SEQUENCE [LARGE SCALE GENOMIC DNA]</scope>
    <source>
        <strain evidence="1">Harm_GR_Male_#8</strain>
        <tissue evidence="1">Whole organism</tissue>
    </source>
</reference>
<dbReference type="AlphaFoldDB" id="A0A2W1BH30"/>
<dbReference type="Proteomes" id="UP000249218">
    <property type="component" value="Unassembled WGS sequence"/>
</dbReference>
<evidence type="ECO:0000313" key="2">
    <source>
        <dbReference type="Proteomes" id="UP000249218"/>
    </source>
</evidence>
<organism evidence="1 2">
    <name type="scientific">Helicoverpa armigera</name>
    <name type="common">Cotton bollworm</name>
    <name type="synonym">Heliothis armigera</name>
    <dbReference type="NCBI Taxonomy" id="29058"/>
    <lineage>
        <taxon>Eukaryota</taxon>
        <taxon>Metazoa</taxon>
        <taxon>Ecdysozoa</taxon>
        <taxon>Arthropoda</taxon>
        <taxon>Hexapoda</taxon>
        <taxon>Insecta</taxon>
        <taxon>Pterygota</taxon>
        <taxon>Neoptera</taxon>
        <taxon>Endopterygota</taxon>
        <taxon>Lepidoptera</taxon>
        <taxon>Glossata</taxon>
        <taxon>Ditrysia</taxon>
        <taxon>Noctuoidea</taxon>
        <taxon>Noctuidae</taxon>
        <taxon>Heliothinae</taxon>
        <taxon>Helicoverpa</taxon>
    </lineage>
</organism>
<keyword evidence="2" id="KW-1185">Reference proteome</keyword>
<name>A0A2W1BH30_HELAM</name>
<proteinExistence type="predicted"/>
<gene>
    <name evidence="1" type="primary">HaOG211916</name>
    <name evidence="1" type="ORF">B5X24_HaOG211916</name>
</gene>
<sequence length="117" mass="12553">MAHPSFIGVFSEIKIDNDSGLFKVLIALEVFAEAGFILGDITKAKCIFCSFTLIGYAKKTNSAKSCGNGKVLLAEAGKHYVTGATSGSLNAPTEDDLAFIISLHYTASQQNFRKDEI</sequence>
<evidence type="ECO:0000313" key="1">
    <source>
        <dbReference type="EMBL" id="PZC72116.1"/>
    </source>
</evidence>
<accession>A0A2W1BH30</accession>
<protein>
    <submittedName>
        <fullName evidence="1">Uncharacterized protein</fullName>
    </submittedName>
</protein>
<dbReference type="EMBL" id="KZ150219">
    <property type="protein sequence ID" value="PZC72116.1"/>
    <property type="molecule type" value="Genomic_DNA"/>
</dbReference>